<keyword evidence="2 6" id="KW-0812">Transmembrane</keyword>
<feature type="transmembrane region" description="Helical" evidence="6">
    <location>
        <begin position="189"/>
        <end position="204"/>
    </location>
</feature>
<feature type="transmembrane region" description="Helical" evidence="6">
    <location>
        <begin position="398"/>
        <end position="423"/>
    </location>
</feature>
<proteinExistence type="predicted"/>
<feature type="transmembrane region" description="Helical" evidence="6">
    <location>
        <begin position="86"/>
        <end position="108"/>
    </location>
</feature>
<evidence type="ECO:0000256" key="5">
    <source>
        <dbReference type="SAM" id="MobiDB-lite"/>
    </source>
</evidence>
<accession>A0A1B0D729</accession>
<dbReference type="InterPro" id="IPR013057">
    <property type="entry name" value="AA_transpt_TM"/>
</dbReference>
<name>A0A1B0D729_PHLPP</name>
<evidence type="ECO:0000256" key="4">
    <source>
        <dbReference type="ARBA" id="ARBA00023136"/>
    </source>
</evidence>
<dbReference type="EMBL" id="AJVK01012303">
    <property type="status" value="NOT_ANNOTATED_CDS"/>
    <property type="molecule type" value="Genomic_DNA"/>
</dbReference>
<evidence type="ECO:0000256" key="1">
    <source>
        <dbReference type="ARBA" id="ARBA00004141"/>
    </source>
</evidence>
<dbReference type="AlphaFoldDB" id="A0A1B0D729"/>
<dbReference type="EMBL" id="AJVK01012302">
    <property type="status" value="NOT_ANNOTATED_CDS"/>
    <property type="molecule type" value="Genomic_DNA"/>
</dbReference>
<feature type="transmembrane region" description="Helical" evidence="6">
    <location>
        <begin position="435"/>
        <end position="457"/>
    </location>
</feature>
<dbReference type="VEuPathDB" id="VectorBase:PPAPM1_006344"/>
<keyword evidence="9" id="KW-1185">Reference proteome</keyword>
<evidence type="ECO:0000259" key="7">
    <source>
        <dbReference type="Pfam" id="PF01490"/>
    </source>
</evidence>
<organism evidence="8 9">
    <name type="scientific">Phlebotomus papatasi</name>
    <name type="common">Sandfly</name>
    <dbReference type="NCBI Taxonomy" id="29031"/>
    <lineage>
        <taxon>Eukaryota</taxon>
        <taxon>Metazoa</taxon>
        <taxon>Ecdysozoa</taxon>
        <taxon>Arthropoda</taxon>
        <taxon>Hexapoda</taxon>
        <taxon>Insecta</taxon>
        <taxon>Pterygota</taxon>
        <taxon>Neoptera</taxon>
        <taxon>Endopterygota</taxon>
        <taxon>Diptera</taxon>
        <taxon>Nematocera</taxon>
        <taxon>Psychodoidea</taxon>
        <taxon>Psychodidae</taxon>
        <taxon>Phlebotomus</taxon>
        <taxon>Phlebotomus</taxon>
    </lineage>
</organism>
<protein>
    <recommendedName>
        <fullName evidence="7">Amino acid transporter transmembrane domain-containing protein</fullName>
    </recommendedName>
</protein>
<feature type="transmembrane region" description="Helical" evidence="6">
    <location>
        <begin position="216"/>
        <end position="233"/>
    </location>
</feature>
<keyword evidence="3 6" id="KW-1133">Transmembrane helix</keyword>
<evidence type="ECO:0000256" key="6">
    <source>
        <dbReference type="SAM" id="Phobius"/>
    </source>
</evidence>
<feature type="region of interest" description="Disordered" evidence="5">
    <location>
        <begin position="1"/>
        <end position="52"/>
    </location>
</feature>
<dbReference type="Proteomes" id="UP000092462">
    <property type="component" value="Unassembled WGS sequence"/>
</dbReference>
<dbReference type="PANTHER" id="PTHR22950">
    <property type="entry name" value="AMINO ACID TRANSPORTER"/>
    <property type="match status" value="1"/>
</dbReference>
<dbReference type="EnsemblMetazoa" id="PPAI003352-RA">
    <property type="protein sequence ID" value="PPAI003352-PA"/>
    <property type="gene ID" value="PPAI003352"/>
</dbReference>
<feature type="domain" description="Amino acid transporter transmembrane" evidence="7">
    <location>
        <begin position="55"/>
        <end position="456"/>
    </location>
</feature>
<dbReference type="GO" id="GO:0015179">
    <property type="term" value="F:L-amino acid transmembrane transporter activity"/>
    <property type="evidence" value="ECO:0007669"/>
    <property type="project" value="TreeGrafter"/>
</dbReference>
<dbReference type="Pfam" id="PF01490">
    <property type="entry name" value="Aa_trans"/>
    <property type="match status" value="1"/>
</dbReference>
<reference evidence="8" key="1">
    <citation type="submission" date="2022-08" db="UniProtKB">
        <authorList>
            <consortium name="EnsemblMetazoa"/>
        </authorList>
    </citation>
    <scope>IDENTIFICATION</scope>
    <source>
        <strain evidence="8">Israel</strain>
    </source>
</reference>
<feature type="transmembrane region" description="Helical" evidence="6">
    <location>
        <begin position="148"/>
        <end position="169"/>
    </location>
</feature>
<comment type="subcellular location">
    <subcellularLocation>
        <location evidence="1">Membrane</location>
        <topology evidence="1">Multi-pass membrane protein</topology>
    </subcellularLocation>
</comment>
<sequence>MGTQKETQEEGVNLQLMEDKEKGGYKNSVHHEDGEGSPLNTEDYDPHMHRNVPHPTTNIETLIHILKGSLGTGILAMPEAFANSGYVSGFINTLIIGALCTYCLHILVRTQYIICKRNRLPILTFPASMQIALEQGPKSLRPYARASALIVDTFLIIYQLGICCVYIVFVATNIKQLVDYYWMELDVKIHMLIILMPLIGLNCIRNLKLLAPFSSFANVITFVGLGLILTYILDDIPGPSARDAIGPIGKFPLFFGTVLFALEAVGVVIAVENNMKTPKNFGGYFGVLNIGMFVITILYAIIGFLGYLKFGNDAKGSITLNISQTDITAQAITIIFAVAIFISYGLQCYVPVEIIWNQYLLKRFENSPKKLMWEFITRIVVVIITFLLAVAIPRLGLFISLFGALCLSALGLAFPCIMEICVLWPNDLGPWRYVLIRDILLIVFGVIGLVAGTYTSVRDIILSFM</sequence>
<dbReference type="GO" id="GO:0005774">
    <property type="term" value="C:vacuolar membrane"/>
    <property type="evidence" value="ECO:0007669"/>
    <property type="project" value="TreeGrafter"/>
</dbReference>
<evidence type="ECO:0000313" key="9">
    <source>
        <dbReference type="Proteomes" id="UP000092462"/>
    </source>
</evidence>
<keyword evidence="4 6" id="KW-0472">Membrane</keyword>
<dbReference type="PANTHER" id="PTHR22950:SF340">
    <property type="entry name" value="AMINO ACID TRANSPORTER TRANSMEMBRANE DOMAIN-CONTAINING PROTEIN-RELATED"/>
    <property type="match status" value="1"/>
</dbReference>
<feature type="transmembrane region" description="Helical" evidence="6">
    <location>
        <begin position="371"/>
        <end position="392"/>
    </location>
</feature>
<feature type="transmembrane region" description="Helical" evidence="6">
    <location>
        <begin position="327"/>
        <end position="350"/>
    </location>
</feature>
<dbReference type="EMBL" id="AJVK01012301">
    <property type="status" value="NOT_ANNOTATED_CDS"/>
    <property type="molecule type" value="Genomic_DNA"/>
</dbReference>
<feature type="compositionally biased region" description="Basic and acidic residues" evidence="5">
    <location>
        <begin position="17"/>
        <end position="34"/>
    </location>
</feature>
<evidence type="ECO:0000313" key="8">
    <source>
        <dbReference type="EnsemblMetazoa" id="PPAI003352-PA"/>
    </source>
</evidence>
<dbReference type="VEuPathDB" id="VectorBase:PPAI003352"/>
<feature type="transmembrane region" description="Helical" evidence="6">
    <location>
        <begin position="253"/>
        <end position="271"/>
    </location>
</feature>
<feature type="transmembrane region" description="Helical" evidence="6">
    <location>
        <begin position="283"/>
        <end position="307"/>
    </location>
</feature>
<evidence type="ECO:0000256" key="3">
    <source>
        <dbReference type="ARBA" id="ARBA00022989"/>
    </source>
</evidence>
<evidence type="ECO:0000256" key="2">
    <source>
        <dbReference type="ARBA" id="ARBA00022692"/>
    </source>
</evidence>